<dbReference type="RefSeq" id="WP_015651812.1">
    <property type="nucleotide sequence ID" value="NC_020506.1"/>
</dbReference>
<evidence type="ECO:0000313" key="3">
    <source>
        <dbReference type="Proteomes" id="UP000011760"/>
    </source>
</evidence>
<accession>M1TT32</accession>
<organism evidence="2 3">
    <name type="scientific">Corynebacterium callunae DSM 20147</name>
    <dbReference type="NCBI Taxonomy" id="1121353"/>
    <lineage>
        <taxon>Bacteria</taxon>
        <taxon>Bacillati</taxon>
        <taxon>Actinomycetota</taxon>
        <taxon>Actinomycetes</taxon>
        <taxon>Mycobacteriales</taxon>
        <taxon>Corynebacteriaceae</taxon>
        <taxon>Corynebacterium</taxon>
    </lineage>
</organism>
<proteinExistence type="predicted"/>
<evidence type="ECO:0000256" key="1">
    <source>
        <dbReference type="SAM" id="MobiDB-lite"/>
    </source>
</evidence>
<feature type="compositionally biased region" description="Polar residues" evidence="1">
    <location>
        <begin position="463"/>
        <end position="483"/>
    </location>
</feature>
<feature type="compositionally biased region" description="Gly residues" evidence="1">
    <location>
        <begin position="448"/>
        <end position="457"/>
    </location>
</feature>
<dbReference type="EMBL" id="CP004354">
    <property type="protein sequence ID" value="AGG67381.1"/>
    <property type="molecule type" value="Genomic_DNA"/>
</dbReference>
<dbReference type="PATRIC" id="fig|1121353.3.peg.1984"/>
<protein>
    <recommendedName>
        <fullName evidence="4">PPE family protein</fullName>
    </recommendedName>
</protein>
<dbReference type="KEGG" id="ccn:H924_09715"/>
<reference evidence="2 3" key="1">
    <citation type="submission" date="2013-02" db="EMBL/GenBank/DDBJ databases">
        <title>The complete genome sequence of Corynebacterium callunae DSM 20147.</title>
        <authorList>
            <person name="Ruckert C."/>
            <person name="Albersmeier A."/>
            <person name="Kalinowski J."/>
        </authorList>
    </citation>
    <scope>NUCLEOTIDE SEQUENCE [LARGE SCALE GENOMIC DNA]</scope>
    <source>
        <strain evidence="2 3">DSM 20147</strain>
    </source>
</reference>
<keyword evidence="3" id="KW-1185">Reference proteome</keyword>
<sequence>MNLKINLSSVSSAIGKLVEQQQEAISASQLASRGNLLNSFSSVSGLDQLGSSHSAVITSGVGSSQVVLASYAEQIEWLRAALNASVDALSGQDELFARGMDIADTGGRVAEESVLFPQRPTPRFEPFVFNPPVVRPVGSIDRLSSQFSGTNSGAVLEAQGSWNSMASAISDVSASLTSIARQLQEENSGETFEQAAKNIAEVANAGATFAANARVMAASVGTLNRIYTGHRLQVMMAAASIRAIVDPIERAAAEQAFLASFHATFQTDVMSGMPPLNNLMQITNADGSADEIALGMDEISGSGQSWSAAGLTPAGLQSIGQAVGAASQVGAGSFGTVAENVEGLEIGDALTSAASTGGFGSTSTLPAATSVNAGLGGGGSTAGSALNSMSAIPGAGMVGSGTGKHSLGNSTSLGKMNPAGSALKSESGMGARTQSASALGSAMTPMMGGAGLGGSTGTAGKSRLQSKQTSPVVGSSAHGSNALNAPGTGGVKASQSMGRSMMPMMPMGAPAGGQKNTGKVKSVTSAVEEDRNIAALLGDRGPVIPGVIGDWVRG</sequence>
<feature type="region of interest" description="Disordered" evidence="1">
    <location>
        <begin position="402"/>
        <end position="500"/>
    </location>
</feature>
<evidence type="ECO:0000313" key="2">
    <source>
        <dbReference type="EMBL" id="AGG67381.1"/>
    </source>
</evidence>
<dbReference type="HOGENOM" id="CLU_031867_1_0_11"/>
<dbReference type="AlphaFoldDB" id="M1TT32"/>
<evidence type="ECO:0008006" key="4">
    <source>
        <dbReference type="Google" id="ProtNLM"/>
    </source>
</evidence>
<name>M1TT32_9CORY</name>
<gene>
    <name evidence="2" type="ORF">H924_09715</name>
</gene>
<dbReference type="STRING" id="1121353.H924_09715"/>
<dbReference type="eggNOG" id="COG4842">
    <property type="taxonomic scope" value="Bacteria"/>
</dbReference>
<dbReference type="OrthoDB" id="4428152at2"/>
<dbReference type="Proteomes" id="UP000011760">
    <property type="component" value="Chromosome"/>
</dbReference>